<dbReference type="RefSeq" id="WP_258384433.1">
    <property type="nucleotide sequence ID" value="NZ_CP091430.1"/>
</dbReference>
<proteinExistence type="inferred from homology"/>
<dbReference type="Proteomes" id="UP001057877">
    <property type="component" value="Chromosome"/>
</dbReference>
<keyword evidence="3" id="KW-0223">Dioxygenase</keyword>
<dbReference type="EMBL" id="CP091430">
    <property type="protein sequence ID" value="UVI28345.1"/>
    <property type="molecule type" value="Genomic_DNA"/>
</dbReference>
<dbReference type="PANTHER" id="PTHR20883:SF48">
    <property type="entry name" value="ECTOINE DIOXYGENASE"/>
    <property type="match status" value="1"/>
</dbReference>
<dbReference type="InterPro" id="IPR008775">
    <property type="entry name" value="Phytyl_CoA_dOase-like"/>
</dbReference>
<evidence type="ECO:0000256" key="1">
    <source>
        <dbReference type="RuleBase" id="RU003682"/>
    </source>
</evidence>
<dbReference type="PROSITE" id="PS51471">
    <property type="entry name" value="FE2OG_OXY"/>
    <property type="match status" value="1"/>
</dbReference>
<accession>A0ABY5S689</accession>
<feature type="domain" description="Fe2OG dioxygenase" evidence="2">
    <location>
        <begin position="93"/>
        <end position="220"/>
    </location>
</feature>
<organism evidence="3 4">
    <name type="scientific">Paenibacillus spongiae</name>
    <dbReference type="NCBI Taxonomy" id="2909671"/>
    <lineage>
        <taxon>Bacteria</taxon>
        <taxon>Bacillati</taxon>
        <taxon>Bacillota</taxon>
        <taxon>Bacilli</taxon>
        <taxon>Bacillales</taxon>
        <taxon>Paenibacillaceae</taxon>
        <taxon>Paenibacillus</taxon>
    </lineage>
</organism>
<sequence>MKLHALTDEQYLSWERDGFLVMENFLTAEEIKKYDDGLDSVVKLWKERGSYNSEHAQLANVDQVSAIIEYDDLFVELMEHPRMMKTLRDLLGDAFVMIDNDGLLKYPQQKAHTSWHRDTGNDLYVNGTRIPFMVKVFYFLADVPYDGGCLSFLPGSHKMRNDQLPKVGEPEDMPGHVRMNVKAGTAVAFHGSTYHSALNNFSSRTRRSVIYNYAPMFLRTWPGYEPSEALQAKASTRMRQMLLGMLPWMSDPKAFEE</sequence>
<gene>
    <name evidence="3" type="ORF">L1F29_23225</name>
</gene>
<keyword evidence="1" id="KW-0479">Metal-binding</keyword>
<dbReference type="Gene3D" id="2.60.120.620">
    <property type="entry name" value="q2cbj1_9rhob like domain"/>
    <property type="match status" value="1"/>
</dbReference>
<evidence type="ECO:0000313" key="4">
    <source>
        <dbReference type="Proteomes" id="UP001057877"/>
    </source>
</evidence>
<dbReference type="SUPFAM" id="SSF51197">
    <property type="entry name" value="Clavaminate synthase-like"/>
    <property type="match status" value="1"/>
</dbReference>
<dbReference type="PANTHER" id="PTHR20883">
    <property type="entry name" value="PHYTANOYL-COA DIOXYGENASE DOMAIN CONTAINING 1"/>
    <property type="match status" value="1"/>
</dbReference>
<dbReference type="Pfam" id="PF05721">
    <property type="entry name" value="PhyH"/>
    <property type="match status" value="1"/>
</dbReference>
<keyword evidence="1" id="KW-0560">Oxidoreductase</keyword>
<keyword evidence="1" id="KW-0408">Iron</keyword>
<keyword evidence="4" id="KW-1185">Reference proteome</keyword>
<dbReference type="InterPro" id="IPR005123">
    <property type="entry name" value="Oxoglu/Fe-dep_dioxygenase_dom"/>
</dbReference>
<reference evidence="3" key="1">
    <citation type="submission" date="2022-01" db="EMBL/GenBank/DDBJ databases">
        <title>Paenibacillus spongiae sp. nov., isolated from marine sponge.</title>
        <authorList>
            <person name="Li Z."/>
            <person name="Zhang M."/>
        </authorList>
    </citation>
    <scope>NUCLEOTIDE SEQUENCE</scope>
    <source>
        <strain evidence="3">PHS-Z3</strain>
    </source>
</reference>
<name>A0ABY5S689_9BACL</name>
<dbReference type="GO" id="GO:0051213">
    <property type="term" value="F:dioxygenase activity"/>
    <property type="evidence" value="ECO:0007669"/>
    <property type="project" value="UniProtKB-KW"/>
</dbReference>
<comment type="similarity">
    <text evidence="1">Belongs to the iron/ascorbate-dependent oxidoreductase family.</text>
</comment>
<evidence type="ECO:0000313" key="3">
    <source>
        <dbReference type="EMBL" id="UVI28345.1"/>
    </source>
</evidence>
<protein>
    <submittedName>
        <fullName evidence="3">Phytanoyl-CoA dioxygenase family protein</fullName>
    </submittedName>
</protein>
<evidence type="ECO:0000259" key="2">
    <source>
        <dbReference type="PROSITE" id="PS51471"/>
    </source>
</evidence>